<dbReference type="OrthoDB" id="7870844at2"/>
<evidence type="ECO:0000313" key="4">
    <source>
        <dbReference type="EMBL" id="TPW27504.1"/>
    </source>
</evidence>
<keyword evidence="5" id="KW-1185">Reference proteome</keyword>
<reference evidence="4 5" key="1">
    <citation type="submission" date="2019-06" db="EMBL/GenBank/DDBJ databases">
        <authorList>
            <person name="Li M."/>
        </authorList>
    </citation>
    <scope>NUCLEOTIDE SEQUENCE [LARGE SCALE GENOMIC DNA]</scope>
    <source>
        <strain evidence="4 5">BGMRC2036</strain>
    </source>
</reference>
<evidence type="ECO:0000256" key="3">
    <source>
        <dbReference type="SAM" id="Phobius"/>
    </source>
</evidence>
<keyword evidence="3" id="KW-1133">Transmembrane helix</keyword>
<dbReference type="RefSeq" id="WP_141150827.1">
    <property type="nucleotide sequence ID" value="NZ_VHLG01000017.1"/>
</dbReference>
<dbReference type="Proteomes" id="UP000318801">
    <property type="component" value="Unassembled WGS sequence"/>
</dbReference>
<proteinExistence type="predicted"/>
<feature type="coiled-coil region" evidence="1">
    <location>
        <begin position="46"/>
        <end position="76"/>
    </location>
</feature>
<dbReference type="AlphaFoldDB" id="A0A506U3A1"/>
<feature type="transmembrane region" description="Helical" evidence="3">
    <location>
        <begin position="245"/>
        <end position="267"/>
    </location>
</feature>
<name>A0A506U3A1_9HYPH</name>
<protein>
    <submittedName>
        <fullName evidence="4">Uncharacterized protein</fullName>
    </submittedName>
</protein>
<feature type="compositionally biased region" description="Basic and acidic residues" evidence="2">
    <location>
        <begin position="219"/>
        <end position="235"/>
    </location>
</feature>
<gene>
    <name evidence="4" type="ORF">FJU08_20010</name>
</gene>
<evidence type="ECO:0000256" key="2">
    <source>
        <dbReference type="SAM" id="MobiDB-lite"/>
    </source>
</evidence>
<keyword evidence="3" id="KW-0472">Membrane</keyword>
<evidence type="ECO:0000256" key="1">
    <source>
        <dbReference type="SAM" id="Coils"/>
    </source>
</evidence>
<feature type="region of interest" description="Disordered" evidence="2">
    <location>
        <begin position="193"/>
        <end position="235"/>
    </location>
</feature>
<keyword evidence="3" id="KW-0812">Transmembrane</keyword>
<dbReference type="EMBL" id="VHLG01000017">
    <property type="protein sequence ID" value="TPW27504.1"/>
    <property type="molecule type" value="Genomic_DNA"/>
</dbReference>
<feature type="compositionally biased region" description="Basic residues" evidence="2">
    <location>
        <begin position="208"/>
        <end position="218"/>
    </location>
</feature>
<keyword evidence="1" id="KW-0175">Coiled coil</keyword>
<accession>A0A506U3A1</accession>
<sequence>MSGLEDAIRKALERADRSDANQRARIYQAARQALDNGLRNQNITDLKTVSRQRRKLEEVITEIERAESAAVRAARLQATPAPLFDDVFATGRTPDHEAEPRVSEDVPDIFAPVAEPQVEAPAPDFAPQERPEPDLAMADFSAHDERREADHAVFEETPVLADSDAAAPSLVAERAEDDRAATDEADVQSGLFQAQHGAGDGLAAGRSEKKRAKRVKSHERREKKQAAVERKTEKRGRPPIHWGRIVASAAVAALLVVGIVVAGWWWLVTSDVAEESDAVTVTGDPSEPQVVWTDMFKPGDTSGFSTGAAARAEAVNVEGEPALRITAMAEGSEGSVAFALPAAIASSAATRPVIVDFVVRAPQGGGQPVGISCADGTLSGCERHRFTAPSQKDHLVVRLDPGGTPPTRMMISSDLNGDALPLDVYSVQARVVE</sequence>
<comment type="caution">
    <text evidence="4">The sequence shown here is derived from an EMBL/GenBank/DDBJ whole genome shotgun (WGS) entry which is preliminary data.</text>
</comment>
<evidence type="ECO:0000313" key="5">
    <source>
        <dbReference type="Proteomes" id="UP000318801"/>
    </source>
</evidence>
<organism evidence="4 5">
    <name type="scientific">Martelella alba</name>
    <dbReference type="NCBI Taxonomy" id="2590451"/>
    <lineage>
        <taxon>Bacteria</taxon>
        <taxon>Pseudomonadati</taxon>
        <taxon>Pseudomonadota</taxon>
        <taxon>Alphaproteobacteria</taxon>
        <taxon>Hyphomicrobiales</taxon>
        <taxon>Aurantimonadaceae</taxon>
        <taxon>Martelella</taxon>
    </lineage>
</organism>